<evidence type="ECO:0000256" key="1">
    <source>
        <dbReference type="ARBA" id="ARBA00004613"/>
    </source>
</evidence>
<feature type="signal peptide" evidence="5">
    <location>
        <begin position="1"/>
        <end position="18"/>
    </location>
</feature>
<dbReference type="OrthoDB" id="7665616at2759"/>
<keyword evidence="3" id="KW-0964">Secreted</keyword>
<dbReference type="PANTHER" id="PTHR11857">
    <property type="entry name" value="ODORANT BINDING PROTEIN-RELATED"/>
    <property type="match status" value="1"/>
</dbReference>
<organism evidence="6 7">
    <name type="scientific">Bactrocera dorsalis</name>
    <name type="common">Oriental fruit fly</name>
    <name type="synonym">Dacus dorsalis</name>
    <dbReference type="NCBI Taxonomy" id="27457"/>
    <lineage>
        <taxon>Eukaryota</taxon>
        <taxon>Metazoa</taxon>
        <taxon>Ecdysozoa</taxon>
        <taxon>Arthropoda</taxon>
        <taxon>Hexapoda</taxon>
        <taxon>Insecta</taxon>
        <taxon>Pterygota</taxon>
        <taxon>Neoptera</taxon>
        <taxon>Endopterygota</taxon>
        <taxon>Diptera</taxon>
        <taxon>Brachycera</taxon>
        <taxon>Muscomorpha</taxon>
        <taxon>Tephritoidea</taxon>
        <taxon>Tephritidae</taxon>
        <taxon>Bactrocera</taxon>
        <taxon>Bactrocera</taxon>
    </lineage>
</organism>
<proteinExistence type="inferred from homology"/>
<dbReference type="Pfam" id="PF01395">
    <property type="entry name" value="PBP_GOBP"/>
    <property type="match status" value="1"/>
</dbReference>
<feature type="chain" id="PRO_5026943239" evidence="5">
    <location>
        <begin position="19"/>
        <end position="132"/>
    </location>
</feature>
<dbReference type="PANTHER" id="PTHR11857:SF43">
    <property type="entry name" value="GEO07291P1-RELATED"/>
    <property type="match status" value="1"/>
</dbReference>
<sequence length="132" mass="14865">MPLTLLCFIFALLVVAQADMTPLQLMDACNKESGITKEELQQYFDSQMDPAKATNAIKCHMKCVSEKLGFYKNNMLDDTLTIKYLNENNMAPKASVNNVKQSIQKCNQMKGANTCDTAYQIMTCFKSQPIFT</sequence>
<dbReference type="SUPFAM" id="SSF47565">
    <property type="entry name" value="Insect pheromone/odorant-binding proteins"/>
    <property type="match status" value="1"/>
</dbReference>
<dbReference type="GeneID" id="105230136"/>
<evidence type="ECO:0000313" key="6">
    <source>
        <dbReference type="Proteomes" id="UP001652620"/>
    </source>
</evidence>
<dbReference type="GO" id="GO:0005549">
    <property type="term" value="F:odorant binding"/>
    <property type="evidence" value="ECO:0007669"/>
    <property type="project" value="InterPro"/>
</dbReference>
<evidence type="ECO:0000256" key="4">
    <source>
        <dbReference type="ARBA" id="ARBA00022729"/>
    </source>
</evidence>
<dbReference type="KEGG" id="bdr:105230136"/>
<reference evidence="7" key="1">
    <citation type="submission" date="2025-08" db="UniProtKB">
        <authorList>
            <consortium name="RefSeq"/>
        </authorList>
    </citation>
    <scope>IDENTIFICATION</scope>
    <source>
        <tissue evidence="7">Adult</tissue>
    </source>
</reference>
<keyword evidence="4 5" id="KW-0732">Signal</keyword>
<keyword evidence="6" id="KW-1185">Reference proteome</keyword>
<evidence type="ECO:0000256" key="2">
    <source>
        <dbReference type="ARBA" id="ARBA00008098"/>
    </source>
</evidence>
<dbReference type="GO" id="GO:0007608">
    <property type="term" value="P:sensory perception of smell"/>
    <property type="evidence" value="ECO:0007669"/>
    <property type="project" value="TreeGrafter"/>
</dbReference>
<dbReference type="InterPro" id="IPR036728">
    <property type="entry name" value="PBP_GOBP_sf"/>
</dbReference>
<accession>A0A6I9VGN3</accession>
<dbReference type="AlphaFoldDB" id="A0A6I9VGN3"/>
<comment type="similarity">
    <text evidence="2">Belongs to the PBP/GOBP family.</text>
</comment>
<dbReference type="SMART" id="SM00708">
    <property type="entry name" value="PhBP"/>
    <property type="match status" value="1"/>
</dbReference>
<gene>
    <name evidence="7" type="primary">LOC105230136</name>
</gene>
<evidence type="ECO:0000256" key="5">
    <source>
        <dbReference type="SAM" id="SignalP"/>
    </source>
</evidence>
<dbReference type="InterPro" id="IPR006170">
    <property type="entry name" value="PBP/GOBP"/>
</dbReference>
<dbReference type="Gene3D" id="1.10.238.20">
    <property type="entry name" value="Pheromone/general odorant binding protein domain"/>
    <property type="match status" value="1"/>
</dbReference>
<dbReference type="SMR" id="A0A6I9VGN3"/>
<dbReference type="CDD" id="cd23992">
    <property type="entry name" value="PBP_GOBP"/>
    <property type="match status" value="1"/>
</dbReference>
<dbReference type="OMA" id="CRREENI"/>
<comment type="subcellular location">
    <subcellularLocation>
        <location evidence="1">Secreted</location>
    </subcellularLocation>
</comment>
<dbReference type="Proteomes" id="UP001652620">
    <property type="component" value="Chromosome 3"/>
</dbReference>
<evidence type="ECO:0000313" key="7">
    <source>
        <dbReference type="RefSeq" id="XP_011209039.2"/>
    </source>
</evidence>
<dbReference type="InParanoid" id="A0A6I9VGN3"/>
<dbReference type="GO" id="GO:0005615">
    <property type="term" value="C:extracellular space"/>
    <property type="evidence" value="ECO:0007669"/>
    <property type="project" value="TreeGrafter"/>
</dbReference>
<dbReference type="RefSeq" id="XP_011209039.2">
    <property type="nucleotide sequence ID" value="XM_011210737.4"/>
</dbReference>
<evidence type="ECO:0000256" key="3">
    <source>
        <dbReference type="ARBA" id="ARBA00022525"/>
    </source>
</evidence>
<protein>
    <submittedName>
        <fullName evidence="7">General odorant-binding protein 56h</fullName>
    </submittedName>
</protein>
<name>A0A6I9VGN3_BACDO</name>